<keyword evidence="11" id="KW-1185">Reference proteome</keyword>
<dbReference type="AlphaFoldDB" id="A0A835NST6"/>
<keyword evidence="2 5" id="KW-0479">Metal-binding</keyword>
<feature type="compositionally biased region" description="Polar residues" evidence="7">
    <location>
        <begin position="115"/>
        <end position="125"/>
    </location>
</feature>
<comment type="function">
    <text evidence="6">In muscle, parvalbumin is thought to be involved in relaxation after contraction. It binds two calcium ions.</text>
</comment>
<dbReference type="EMBL" id="JADDUC020000005">
    <property type="protein sequence ID" value="KAI1239187.1"/>
    <property type="molecule type" value="Genomic_DNA"/>
</dbReference>
<feature type="binding site" evidence="5">
    <location>
        <position position="76"/>
    </location>
    <ligand>
        <name>Ca(2+)</name>
        <dbReference type="ChEBI" id="CHEBI:29108"/>
        <label>1</label>
    </ligand>
</feature>
<dbReference type="EMBL" id="JADDUC010000060">
    <property type="protein sequence ID" value="KAG0120653.1"/>
    <property type="molecule type" value="Genomic_DNA"/>
</dbReference>
<keyword evidence="4 5" id="KW-0106">Calcium</keyword>
<dbReference type="PANTHER" id="PTHR11653:SF2">
    <property type="entry name" value="PARVALBUMIN ALPHA"/>
    <property type="match status" value="1"/>
</dbReference>
<reference evidence="9" key="1">
    <citation type="submission" date="2020-10" db="EMBL/GenBank/DDBJ databases">
        <title>Feather gene expression reveals the developmental basis of iridescence in African starlings.</title>
        <authorList>
            <person name="Rubenstein D.R."/>
        </authorList>
    </citation>
    <scope>NUCLEOTIDE SEQUENCE</scope>
    <source>
        <strain evidence="9">SS15</strain>
        <tissue evidence="9">Liver</tissue>
    </source>
</reference>
<dbReference type="InterPro" id="IPR008080">
    <property type="entry name" value="Parvalbumin"/>
</dbReference>
<accession>A0A835NST6</accession>
<sequence length="305" mass="33718">MSAESFNYKKFFEMVGLKKKSPEDVKKVFHILDKDQSGFIEEEELKFVLKGFTPEGRDLSDKETKALLAAGDKDGDGKIGADEFAAMLLTSCGNKASLQERTGLPKRHPAPRYCSSKNEGPGNSRTDIKVAINPFPGMQEHTQCSLPGIQSPCAGEHDAITPTKALAARKAQATHKATASPQSVTDTPPGRHPDTFLQMKCEPHTTHMQFDCWFVTTAEGNRSQCKIPGMFVTSVNADGYHHTAAMINKPQVHHNGASNLRLETCQSFKEIVRSGKPRKLPGRLFRLPPKSTHLDCLRKTENQFK</sequence>
<comment type="similarity">
    <text evidence="1 6">Belongs to the parvalbumin family.</text>
</comment>
<dbReference type="GO" id="GO:0005509">
    <property type="term" value="F:calcium ion binding"/>
    <property type="evidence" value="ECO:0007669"/>
    <property type="project" value="UniProtKB-UniRule"/>
</dbReference>
<feature type="binding site" evidence="5">
    <location>
        <position position="72"/>
    </location>
    <ligand>
        <name>Ca(2+)</name>
        <dbReference type="ChEBI" id="CHEBI:29108"/>
        <label>1</label>
    </ligand>
</feature>
<organism evidence="9">
    <name type="scientific">Lamprotornis superbus</name>
    <dbReference type="NCBI Taxonomy" id="245042"/>
    <lineage>
        <taxon>Eukaryota</taxon>
        <taxon>Metazoa</taxon>
        <taxon>Chordata</taxon>
        <taxon>Craniata</taxon>
        <taxon>Vertebrata</taxon>
        <taxon>Euteleostomi</taxon>
        <taxon>Archelosauria</taxon>
        <taxon>Archosauria</taxon>
        <taxon>Dinosauria</taxon>
        <taxon>Saurischia</taxon>
        <taxon>Theropoda</taxon>
        <taxon>Coelurosauria</taxon>
        <taxon>Aves</taxon>
        <taxon>Neognathae</taxon>
        <taxon>Neoaves</taxon>
        <taxon>Telluraves</taxon>
        <taxon>Australaves</taxon>
        <taxon>Passeriformes</taxon>
        <taxon>Sturnidae</taxon>
        <taxon>Lamprotornis</taxon>
    </lineage>
</organism>
<protein>
    <recommendedName>
        <fullName evidence="6">Parvalbumin</fullName>
    </recommendedName>
</protein>
<feature type="binding site" evidence="5">
    <location>
        <position position="83"/>
    </location>
    <ligand>
        <name>Ca(2+)</name>
        <dbReference type="ChEBI" id="CHEBI:29108"/>
        <label>1</label>
    </ligand>
</feature>
<dbReference type="OrthoDB" id="26525at2759"/>
<feature type="binding site" evidence="5">
    <location>
        <position position="74"/>
    </location>
    <ligand>
        <name>Ca(2+)</name>
        <dbReference type="ChEBI" id="CHEBI:29108"/>
        <label>1</label>
    </ligand>
</feature>
<feature type="region of interest" description="Disordered" evidence="7">
    <location>
        <begin position="99"/>
        <end position="125"/>
    </location>
</feature>
<dbReference type="InterPro" id="IPR018247">
    <property type="entry name" value="EF_Hand_1_Ca_BS"/>
</dbReference>
<evidence type="ECO:0000256" key="4">
    <source>
        <dbReference type="ARBA" id="ARBA00022837"/>
    </source>
</evidence>
<dbReference type="InterPro" id="IPR002048">
    <property type="entry name" value="EF_hand_dom"/>
</dbReference>
<dbReference type="Proteomes" id="UP000618051">
    <property type="component" value="Unassembled WGS sequence"/>
</dbReference>
<feature type="binding site" evidence="5">
    <location>
        <position position="44"/>
    </location>
    <ligand>
        <name>Ca(2+)</name>
        <dbReference type="ChEBI" id="CHEBI:29108"/>
        <label>1</label>
    </ligand>
</feature>
<dbReference type="SUPFAM" id="SSF47473">
    <property type="entry name" value="EF-hand"/>
    <property type="match status" value="1"/>
</dbReference>
<evidence type="ECO:0000313" key="10">
    <source>
        <dbReference type="EMBL" id="KAI1239187.1"/>
    </source>
</evidence>
<feature type="binding site" evidence="5">
    <location>
        <position position="39"/>
    </location>
    <ligand>
        <name>Ca(2+)</name>
        <dbReference type="ChEBI" id="CHEBI:29108"/>
        <label>1</label>
    </ligand>
</feature>
<reference evidence="10 11" key="2">
    <citation type="journal article" date="2021" name="J. Hered.">
        <title>Feather Gene Expression Elucidates the Developmental Basis of Plumage Iridescence in African Starlings.</title>
        <authorList>
            <person name="Rubenstein D.R."/>
            <person name="Corvelo A."/>
            <person name="MacManes M.D."/>
            <person name="Maia R."/>
            <person name="Narzisi G."/>
            <person name="Rousaki A."/>
            <person name="Vandenabeele P."/>
            <person name="Shawkey M.D."/>
            <person name="Solomon J."/>
        </authorList>
    </citation>
    <scope>NUCLEOTIDE SEQUENCE [LARGE SCALE GENOMIC DNA]</scope>
    <source>
        <strain evidence="10">SS15</strain>
    </source>
</reference>
<evidence type="ECO:0000256" key="2">
    <source>
        <dbReference type="ARBA" id="ARBA00022723"/>
    </source>
</evidence>
<proteinExistence type="inferred from homology"/>
<keyword evidence="3" id="KW-0677">Repeat</keyword>
<dbReference type="Pfam" id="PF13499">
    <property type="entry name" value="EF-hand_7"/>
    <property type="match status" value="1"/>
</dbReference>
<evidence type="ECO:0000256" key="6">
    <source>
        <dbReference type="RuleBase" id="RU368048"/>
    </source>
</evidence>
<feature type="binding site" evidence="5">
    <location>
        <position position="78"/>
    </location>
    <ligand>
        <name>Ca(2+)</name>
        <dbReference type="ChEBI" id="CHEBI:29108"/>
        <label>1</label>
    </ligand>
</feature>
<evidence type="ECO:0000313" key="11">
    <source>
        <dbReference type="Proteomes" id="UP000618051"/>
    </source>
</evidence>
<reference evidence="10" key="3">
    <citation type="submission" date="2022-01" db="EMBL/GenBank/DDBJ databases">
        <authorList>
            <person name="Rubenstein D.R."/>
        </authorList>
    </citation>
    <scope>NUCLEOTIDE SEQUENCE</scope>
    <source>
        <strain evidence="10">SS15</strain>
        <tissue evidence="10">Liver</tissue>
    </source>
</reference>
<dbReference type="CDD" id="cd16254">
    <property type="entry name" value="EFh_parvalbumin_alpha"/>
    <property type="match status" value="1"/>
</dbReference>
<evidence type="ECO:0000256" key="1">
    <source>
        <dbReference type="ARBA" id="ARBA00009753"/>
    </source>
</evidence>
<feature type="domain" description="EF-hand" evidence="8">
    <location>
        <begin position="20"/>
        <end position="55"/>
    </location>
</feature>
<dbReference type="SMART" id="SM00054">
    <property type="entry name" value="EFh"/>
    <property type="match status" value="2"/>
</dbReference>
<dbReference type="Gene3D" id="1.10.238.10">
    <property type="entry name" value="EF-hand"/>
    <property type="match status" value="1"/>
</dbReference>
<feature type="binding site" evidence="5">
    <location>
        <position position="37"/>
    </location>
    <ligand>
        <name>Ca(2+)</name>
        <dbReference type="ChEBI" id="CHEBI:29108"/>
        <label>1</label>
    </ligand>
</feature>
<dbReference type="PRINTS" id="PR01697">
    <property type="entry name" value="PARVALBUMIN"/>
</dbReference>
<gene>
    <name evidence="10" type="ORF">IHE44_0012299</name>
    <name evidence="9" type="ORF">IHE44_012167</name>
</gene>
<dbReference type="PROSITE" id="PS50222">
    <property type="entry name" value="EF_HAND_2"/>
    <property type="match status" value="2"/>
</dbReference>
<evidence type="ECO:0000256" key="7">
    <source>
        <dbReference type="SAM" id="MobiDB-lite"/>
    </source>
</evidence>
<feature type="domain" description="EF-hand" evidence="8">
    <location>
        <begin position="59"/>
        <end position="94"/>
    </location>
</feature>
<comment type="caution">
    <text evidence="9">The sequence shown here is derived from an EMBL/GenBank/DDBJ whole genome shotgun (WGS) entry which is preliminary data.</text>
</comment>
<dbReference type="PROSITE" id="PS00018">
    <property type="entry name" value="EF_HAND_1"/>
    <property type="match status" value="2"/>
</dbReference>
<evidence type="ECO:0000256" key="5">
    <source>
        <dbReference type="PIRSR" id="PIRSR608080-1"/>
    </source>
</evidence>
<dbReference type="PANTHER" id="PTHR11653">
    <property type="entry name" value="PARVALBUMIN ALPHA"/>
    <property type="match status" value="1"/>
</dbReference>
<feature type="binding site" evidence="5">
    <location>
        <position position="33"/>
    </location>
    <ligand>
        <name>Ca(2+)</name>
        <dbReference type="ChEBI" id="CHEBI:29108"/>
        <label>1</label>
    </ligand>
</feature>
<dbReference type="InterPro" id="IPR011992">
    <property type="entry name" value="EF-hand-dom_pair"/>
</dbReference>
<evidence type="ECO:0000313" key="9">
    <source>
        <dbReference type="EMBL" id="KAG0120653.1"/>
    </source>
</evidence>
<evidence type="ECO:0000259" key="8">
    <source>
        <dbReference type="PROSITE" id="PS50222"/>
    </source>
</evidence>
<evidence type="ECO:0000256" key="3">
    <source>
        <dbReference type="ARBA" id="ARBA00022737"/>
    </source>
</evidence>
<dbReference type="GO" id="GO:0005737">
    <property type="term" value="C:cytoplasm"/>
    <property type="evidence" value="ECO:0007669"/>
    <property type="project" value="TreeGrafter"/>
</dbReference>
<name>A0A835NST6_9PASS</name>
<feature type="binding site" evidence="5">
    <location>
        <position position="35"/>
    </location>
    <ligand>
        <name>Ca(2+)</name>
        <dbReference type="ChEBI" id="CHEBI:29108"/>
        <label>1</label>
    </ligand>
</feature>